<dbReference type="STRING" id="1262585.BJI46_07815"/>
<reference evidence="3 4" key="1">
    <citation type="submission" date="2016-09" db="EMBL/GenBank/DDBJ databases">
        <authorList>
            <person name="Capua I."/>
            <person name="De Benedictis P."/>
            <person name="Joannis T."/>
            <person name="Lombin L.H."/>
            <person name="Cattoli G."/>
        </authorList>
    </citation>
    <scope>NUCLEOTIDE SEQUENCE [LARGE SCALE GENOMIC DNA]</scope>
    <source>
        <strain evidence="3 4">ANC 4671</strain>
    </source>
</reference>
<dbReference type="Proteomes" id="UP000185895">
    <property type="component" value="Unassembled WGS sequence"/>
</dbReference>
<comment type="caution">
    <text evidence="3">The sequence shown here is derived from an EMBL/GenBank/DDBJ whole genome shotgun (WGS) entry which is preliminary data.</text>
</comment>
<feature type="region of interest" description="Disordered" evidence="1">
    <location>
        <begin position="1"/>
        <end position="22"/>
    </location>
</feature>
<dbReference type="EMBL" id="MKKK01000003">
    <property type="protein sequence ID" value="OEY97798.1"/>
    <property type="molecule type" value="Genomic_DNA"/>
</dbReference>
<evidence type="ECO:0000256" key="1">
    <source>
        <dbReference type="SAM" id="MobiDB-lite"/>
    </source>
</evidence>
<dbReference type="Gene3D" id="3.40.50.300">
    <property type="entry name" value="P-loop containing nucleotide triphosphate hydrolases"/>
    <property type="match status" value="1"/>
</dbReference>
<evidence type="ECO:0000313" key="4">
    <source>
        <dbReference type="Proteomes" id="UP000185895"/>
    </source>
</evidence>
<dbReference type="AlphaFoldDB" id="A0A1E7REL1"/>
<feature type="compositionally biased region" description="Low complexity" evidence="1">
    <location>
        <begin position="11"/>
        <end position="22"/>
    </location>
</feature>
<gene>
    <name evidence="3" type="ORF">BJI46_07815</name>
</gene>
<keyword evidence="4" id="KW-1185">Reference proteome</keyword>
<dbReference type="OrthoDB" id="9763644at2"/>
<dbReference type="Pfam" id="PF22763">
    <property type="entry name" value="NrS1-1_pol-like_HBD"/>
    <property type="match status" value="1"/>
</dbReference>
<dbReference type="Pfam" id="PF13481">
    <property type="entry name" value="AAA_25"/>
    <property type="match status" value="1"/>
</dbReference>
<dbReference type="InterPro" id="IPR054468">
    <property type="entry name" value="NrSPol-like_HBD"/>
</dbReference>
<feature type="domain" description="NrS-1 polymerase-like HBD" evidence="2">
    <location>
        <begin position="265"/>
        <end position="318"/>
    </location>
</feature>
<organism evidence="3 4">
    <name type="scientific">Acinetobacter qingfengensis</name>
    <dbReference type="NCBI Taxonomy" id="1262585"/>
    <lineage>
        <taxon>Bacteria</taxon>
        <taxon>Pseudomonadati</taxon>
        <taxon>Pseudomonadota</taxon>
        <taxon>Gammaproteobacteria</taxon>
        <taxon>Moraxellales</taxon>
        <taxon>Moraxellaceae</taxon>
        <taxon>Acinetobacter</taxon>
    </lineage>
</organism>
<dbReference type="InterPro" id="IPR027417">
    <property type="entry name" value="P-loop_NTPase"/>
</dbReference>
<evidence type="ECO:0000313" key="3">
    <source>
        <dbReference type="EMBL" id="OEY97798.1"/>
    </source>
</evidence>
<name>A0A1E7REL1_9GAMM</name>
<dbReference type="RefSeq" id="WP_070068718.1">
    <property type="nucleotide sequence ID" value="NZ_MKKK01000003.1"/>
</dbReference>
<sequence>MNSLNHTPILPQQTTQGSQAPQQTSVIINDSNLWANLPNELKERPQWVVSGASKAPLYVVDGYAVPAKSNDPTTWMNFNDACTFAWNNRGRVTSHTDKHGIEVKQQGYSIGYMLSAEDPFTCIDLDIKADTPQEQCDRASSIIKTLNSYTEYSQSGKGFHIWVYGNIGKGLRRDNVEIYSQERFIICTGNTLKSEPIKYKKDILDNMVSQLQDEKGKFEPLPDQPQIESDDSIMEKAWNAGNKEKFQALWFADLDNDSEAIGLDHSQADLSLIQMLAFYTNNNDQLIRLWHKSNLGKRIKANRKDYIESTIRKARQNQAHDEYEANIGKKIADNLLARYNAQKPIGINKFIPTNLLDVMNRPPMEWFVQGVLPKKGLATIYGLPATGKSFLMLDLLFAICKGEEWFGMKTKQSKVAYINLEDIHGMGNRLHAYQERKGLIPDNDFLYYEISLNFKEKDHVEELINSIKEYAPNCGLVCIDTLAQSANGIDENSSTDMGMVIGKLKKLSSELNCLVLIVHHSGKIQGSGMRGHSSLLGAVDCAIEISSNGSTKKWNIAKSKNGANDIERQFHLEPIPLGMDEDGNPISSAVVTPVIDIQAMNNHNKILEDQNEDVNKDKCILQVIHENPASLQKDWAVLLAFSPDKMSRKKNSLIEKGYLTENGKTVTLTPKGLDLIKI</sequence>
<dbReference type="SUPFAM" id="SSF52540">
    <property type="entry name" value="P-loop containing nucleoside triphosphate hydrolases"/>
    <property type="match status" value="1"/>
</dbReference>
<protein>
    <recommendedName>
        <fullName evidence="2">NrS-1 polymerase-like HBD domain-containing protein</fullName>
    </recommendedName>
</protein>
<evidence type="ECO:0000259" key="2">
    <source>
        <dbReference type="Pfam" id="PF22763"/>
    </source>
</evidence>
<proteinExistence type="predicted"/>
<accession>A0A1E7REL1</accession>